<reference evidence="2 3" key="1">
    <citation type="submission" date="2020-10" db="EMBL/GenBank/DDBJ databases">
        <title>Connecting structure to function with the recovery of over 1000 high-quality activated sludge metagenome-assembled genomes encoding full-length rRNA genes using long-read sequencing.</title>
        <authorList>
            <person name="Singleton C.M."/>
            <person name="Petriglieri F."/>
            <person name="Kristensen J.M."/>
            <person name="Kirkegaard R.H."/>
            <person name="Michaelsen T.Y."/>
            <person name="Andersen M.H."/>
            <person name="Karst S.M."/>
            <person name="Dueholm M.S."/>
            <person name="Nielsen P.H."/>
            <person name="Albertsen M."/>
        </authorList>
    </citation>
    <scope>NUCLEOTIDE SEQUENCE [LARGE SCALE GENOMIC DNA]</scope>
    <source>
        <strain evidence="2">OdNE_18-Q3-R46-58_MAXAC.008</strain>
    </source>
</reference>
<evidence type="ECO:0000313" key="2">
    <source>
        <dbReference type="EMBL" id="MBK8574055.1"/>
    </source>
</evidence>
<proteinExistence type="predicted"/>
<organism evidence="2 3">
    <name type="scientific">Candidatus Geothrix odensensis</name>
    <dbReference type="NCBI Taxonomy" id="2954440"/>
    <lineage>
        <taxon>Bacteria</taxon>
        <taxon>Pseudomonadati</taxon>
        <taxon>Acidobacteriota</taxon>
        <taxon>Holophagae</taxon>
        <taxon>Holophagales</taxon>
        <taxon>Holophagaceae</taxon>
        <taxon>Geothrix</taxon>
    </lineage>
</organism>
<dbReference type="PROSITE" id="PS00409">
    <property type="entry name" value="PROKAR_NTER_METHYL"/>
    <property type="match status" value="1"/>
</dbReference>
<evidence type="ECO:0000313" key="3">
    <source>
        <dbReference type="Proteomes" id="UP000709959"/>
    </source>
</evidence>
<dbReference type="SUPFAM" id="SSF54523">
    <property type="entry name" value="Pili subunits"/>
    <property type="match status" value="1"/>
</dbReference>
<dbReference type="NCBIfam" id="TIGR02532">
    <property type="entry name" value="IV_pilin_GFxxxE"/>
    <property type="match status" value="1"/>
</dbReference>
<comment type="caution">
    <text evidence="2">The sequence shown here is derived from an EMBL/GenBank/DDBJ whole genome shotgun (WGS) entry which is preliminary data.</text>
</comment>
<gene>
    <name evidence="2" type="ORF">IPN91_15860</name>
</gene>
<feature type="region of interest" description="Disordered" evidence="1">
    <location>
        <begin position="66"/>
        <end position="86"/>
    </location>
</feature>
<dbReference type="AlphaFoldDB" id="A0A936K8D1"/>
<dbReference type="InterPro" id="IPR045584">
    <property type="entry name" value="Pilin-like"/>
</dbReference>
<protein>
    <submittedName>
        <fullName evidence="2">Prepilin-type N-terminal cleavage/methylation domain-containing protein</fullName>
    </submittedName>
</protein>
<name>A0A936K8D1_9BACT</name>
<accession>A0A936K8D1</accession>
<dbReference type="Proteomes" id="UP000709959">
    <property type="component" value="Unassembled WGS sequence"/>
</dbReference>
<dbReference type="EMBL" id="JADKCH010000035">
    <property type="protein sequence ID" value="MBK8574055.1"/>
    <property type="molecule type" value="Genomic_DNA"/>
</dbReference>
<evidence type="ECO:0000256" key="1">
    <source>
        <dbReference type="SAM" id="MobiDB-lite"/>
    </source>
</evidence>
<sequence>MNLPRPAASRLRRWFHAPFPSASGFTLIELVVVLTLLALLATVGLAVQLERCCMAKEAPRRTCSEITTPWRAPGGSGRIPSSLGPPGSWAYLRHPLRPQVTPVQRGLADRAGNPGPGTT</sequence>
<dbReference type="InterPro" id="IPR012902">
    <property type="entry name" value="N_methyl_site"/>
</dbReference>
<dbReference type="Pfam" id="PF07963">
    <property type="entry name" value="N_methyl"/>
    <property type="match status" value="1"/>
</dbReference>